<dbReference type="RefSeq" id="WP_276303331.1">
    <property type="nucleotide sequence ID" value="NZ_CP119992.1"/>
</dbReference>
<keyword evidence="2" id="KW-1185">Reference proteome</keyword>
<dbReference type="GeneID" id="79315909"/>
<dbReference type="EMBL" id="JBHTBF010000002">
    <property type="protein sequence ID" value="MFC7317421.1"/>
    <property type="molecule type" value="Genomic_DNA"/>
</dbReference>
<name>A0ABD6AAQ4_9EURY</name>
<reference evidence="1 2" key="1">
    <citation type="journal article" date="2019" name="Int. J. Syst. Evol. Microbiol.">
        <title>The Global Catalogue of Microorganisms (GCM) 10K type strain sequencing project: providing services to taxonomists for standard genome sequencing and annotation.</title>
        <authorList>
            <consortium name="The Broad Institute Genomics Platform"/>
            <consortium name="The Broad Institute Genome Sequencing Center for Infectious Disease"/>
            <person name="Wu L."/>
            <person name="Ma J."/>
        </authorList>
    </citation>
    <scope>NUCLEOTIDE SEQUENCE [LARGE SCALE GENOMIC DNA]</scope>
    <source>
        <strain evidence="1 2">PSR21</strain>
    </source>
</reference>
<evidence type="ECO:0000313" key="1">
    <source>
        <dbReference type="EMBL" id="MFC7317421.1"/>
    </source>
</evidence>
<comment type="caution">
    <text evidence="1">The sequence shown here is derived from an EMBL/GenBank/DDBJ whole genome shotgun (WGS) entry which is preliminary data.</text>
</comment>
<proteinExistence type="predicted"/>
<sequence length="68" mass="7310">MGSGGTEPGGGPRRYVGDRFVLSTNSTARSPTTARRYHLELPLSTDLDPLASITMHPKDGVETIVRGR</sequence>
<organism evidence="1 2">
    <name type="scientific">Halomarina halobia</name>
    <dbReference type="NCBI Taxonomy" id="3033386"/>
    <lineage>
        <taxon>Archaea</taxon>
        <taxon>Methanobacteriati</taxon>
        <taxon>Methanobacteriota</taxon>
        <taxon>Stenosarchaea group</taxon>
        <taxon>Halobacteria</taxon>
        <taxon>Halobacteriales</taxon>
        <taxon>Natronomonadaceae</taxon>
        <taxon>Halomarina</taxon>
    </lineage>
</organism>
<gene>
    <name evidence="1" type="ORF">ACFQPE_11570</name>
</gene>
<dbReference type="AlphaFoldDB" id="A0ABD6AAQ4"/>
<evidence type="ECO:0000313" key="2">
    <source>
        <dbReference type="Proteomes" id="UP001596547"/>
    </source>
</evidence>
<dbReference type="Proteomes" id="UP001596547">
    <property type="component" value="Unassembled WGS sequence"/>
</dbReference>
<accession>A0ABD6AAQ4</accession>
<protein>
    <submittedName>
        <fullName evidence="1">Uncharacterized protein</fullName>
    </submittedName>
</protein>